<sequence length="141" mass="15006">MTPDQQLAALTAAFLRSARGLAGFGWLLCLLAGLAALEAAMHGDSVALLLHGLALTAGFALAWQSLRMRFDIAAFELIARDDGAALANFDLALKRLGLRDGTDSRGLEQRAAATRKMVSRLALIVLLEFLFVAAGLFARHA</sequence>
<evidence type="ECO:0000313" key="2">
    <source>
        <dbReference type="EMBL" id="GAA5166362.1"/>
    </source>
</evidence>
<proteinExistence type="predicted"/>
<accession>A0ABP9QRV7</accession>
<feature type="transmembrane region" description="Helical" evidence="1">
    <location>
        <begin position="46"/>
        <end position="63"/>
    </location>
</feature>
<organism evidence="2 3">
    <name type="scientific">Viridibacterium curvum</name>
    <dbReference type="NCBI Taxonomy" id="1101404"/>
    <lineage>
        <taxon>Bacteria</taxon>
        <taxon>Pseudomonadati</taxon>
        <taxon>Pseudomonadota</taxon>
        <taxon>Betaproteobacteria</taxon>
        <taxon>Rhodocyclales</taxon>
        <taxon>Rhodocyclaceae</taxon>
        <taxon>Viridibacterium</taxon>
    </lineage>
</organism>
<dbReference type="Proteomes" id="UP001500547">
    <property type="component" value="Unassembled WGS sequence"/>
</dbReference>
<comment type="caution">
    <text evidence="2">The sequence shown here is derived from an EMBL/GenBank/DDBJ whole genome shotgun (WGS) entry which is preliminary data.</text>
</comment>
<dbReference type="RefSeq" id="WP_345533141.1">
    <property type="nucleotide sequence ID" value="NZ_BAABLD010000008.1"/>
</dbReference>
<feature type="transmembrane region" description="Helical" evidence="1">
    <location>
        <begin position="118"/>
        <end position="138"/>
    </location>
</feature>
<evidence type="ECO:0000256" key="1">
    <source>
        <dbReference type="SAM" id="Phobius"/>
    </source>
</evidence>
<dbReference type="EMBL" id="BAABLD010000008">
    <property type="protein sequence ID" value="GAA5166362.1"/>
    <property type="molecule type" value="Genomic_DNA"/>
</dbReference>
<name>A0ABP9QRV7_9RHOO</name>
<evidence type="ECO:0000313" key="3">
    <source>
        <dbReference type="Proteomes" id="UP001500547"/>
    </source>
</evidence>
<keyword evidence="1" id="KW-0812">Transmembrane</keyword>
<keyword evidence="3" id="KW-1185">Reference proteome</keyword>
<keyword evidence="1" id="KW-0472">Membrane</keyword>
<protein>
    <submittedName>
        <fullName evidence="2">Uncharacterized protein</fullName>
    </submittedName>
</protein>
<gene>
    <name evidence="2" type="ORF">GCM10025770_23390</name>
</gene>
<keyword evidence="1" id="KW-1133">Transmembrane helix</keyword>
<reference evidence="3" key="1">
    <citation type="journal article" date="2019" name="Int. J. Syst. Evol. Microbiol.">
        <title>The Global Catalogue of Microorganisms (GCM) 10K type strain sequencing project: providing services to taxonomists for standard genome sequencing and annotation.</title>
        <authorList>
            <consortium name="The Broad Institute Genomics Platform"/>
            <consortium name="The Broad Institute Genome Sequencing Center for Infectious Disease"/>
            <person name="Wu L."/>
            <person name="Ma J."/>
        </authorList>
    </citation>
    <scope>NUCLEOTIDE SEQUENCE [LARGE SCALE GENOMIC DNA]</scope>
    <source>
        <strain evidence="3">JCM 18715</strain>
    </source>
</reference>
<feature type="transmembrane region" description="Helical" evidence="1">
    <location>
        <begin position="21"/>
        <end position="40"/>
    </location>
</feature>